<organism evidence="1 2">
    <name type="scientific">Sanguibacter keddieii (strain ATCC 51767 / DSM 10542 / NCFB 3025 / ST-74)</name>
    <dbReference type="NCBI Taxonomy" id="446469"/>
    <lineage>
        <taxon>Bacteria</taxon>
        <taxon>Bacillati</taxon>
        <taxon>Actinomycetota</taxon>
        <taxon>Actinomycetes</taxon>
        <taxon>Micrococcales</taxon>
        <taxon>Sanguibacteraceae</taxon>
        <taxon>Sanguibacter</taxon>
    </lineage>
</organism>
<dbReference type="Gene3D" id="3.40.190.10">
    <property type="entry name" value="Periplasmic binding protein-like II"/>
    <property type="match status" value="2"/>
</dbReference>
<dbReference type="OrthoDB" id="7918484at2"/>
<dbReference type="Pfam" id="PF13416">
    <property type="entry name" value="SBP_bac_8"/>
    <property type="match status" value="1"/>
</dbReference>
<reference evidence="1 2" key="1">
    <citation type="journal article" date="2009" name="Stand. Genomic Sci.">
        <title>Complete genome sequence of Sanguibacter keddieii type strain (ST-74).</title>
        <authorList>
            <person name="Ivanova N."/>
            <person name="Sikorski J."/>
            <person name="Sims D."/>
            <person name="Brettin T."/>
            <person name="Detter J.C."/>
            <person name="Han C."/>
            <person name="Lapidus A."/>
            <person name="Copeland A."/>
            <person name="Glavina Del Rio T."/>
            <person name="Nolan M."/>
            <person name="Chen F."/>
            <person name="Lucas S."/>
            <person name="Tice H."/>
            <person name="Cheng J.F."/>
            <person name="Bruce D."/>
            <person name="Goodwin L."/>
            <person name="Pitluck S."/>
            <person name="Pati A."/>
            <person name="Mavromatis K."/>
            <person name="Chen A."/>
            <person name="Palaniappan K."/>
            <person name="D'haeseleer P."/>
            <person name="Chain P."/>
            <person name="Bristow J."/>
            <person name="Eisen J.A."/>
            <person name="Markowitz V."/>
            <person name="Hugenholtz P."/>
            <person name="Goker M."/>
            <person name="Pukall R."/>
            <person name="Klenk H.P."/>
            <person name="Kyrpides N.C."/>
        </authorList>
    </citation>
    <scope>NUCLEOTIDE SEQUENCE [LARGE SCALE GENOMIC DNA]</scope>
    <source>
        <strain evidence="2">ATCC 51767 / DSM 10542 / NCFB 3025 / ST-74</strain>
    </source>
</reference>
<keyword evidence="1" id="KW-0762">Sugar transport</keyword>
<proteinExistence type="predicted"/>
<gene>
    <name evidence="1" type="ordered locus">Sked_05230</name>
</gene>
<dbReference type="PANTHER" id="PTHR43649">
    <property type="entry name" value="ARABINOSE-BINDING PROTEIN-RELATED"/>
    <property type="match status" value="1"/>
</dbReference>
<dbReference type="InterPro" id="IPR006059">
    <property type="entry name" value="SBP"/>
</dbReference>
<protein>
    <submittedName>
        <fullName evidence="1">ABC-type sugar transport system, periplasmic component</fullName>
    </submittedName>
</protein>
<dbReference type="EMBL" id="CP001819">
    <property type="protein sequence ID" value="ACZ20483.1"/>
    <property type="molecule type" value="Genomic_DNA"/>
</dbReference>
<dbReference type="HOGENOM" id="CLU_031285_5_0_11"/>
<dbReference type="RefSeq" id="WP_012865552.1">
    <property type="nucleotide sequence ID" value="NC_013521.1"/>
</dbReference>
<dbReference type="SUPFAM" id="SSF53850">
    <property type="entry name" value="Periplasmic binding protein-like II"/>
    <property type="match status" value="1"/>
</dbReference>
<evidence type="ECO:0000313" key="1">
    <source>
        <dbReference type="EMBL" id="ACZ20483.1"/>
    </source>
</evidence>
<keyword evidence="1" id="KW-0813">Transport</keyword>
<dbReference type="PANTHER" id="PTHR43649:SF11">
    <property type="entry name" value="ABC TRANSPORTER SUBSTRATE-BINDING PROTEIN YESO-RELATED"/>
    <property type="match status" value="1"/>
</dbReference>
<name>D1BAD2_SANKS</name>
<dbReference type="STRING" id="446469.Sked_05230"/>
<dbReference type="InterPro" id="IPR050490">
    <property type="entry name" value="Bact_solute-bd_prot1"/>
</dbReference>
<evidence type="ECO:0000313" key="2">
    <source>
        <dbReference type="Proteomes" id="UP000000322"/>
    </source>
</evidence>
<keyword evidence="2" id="KW-1185">Reference proteome</keyword>
<dbReference type="AlphaFoldDB" id="D1BAD2"/>
<dbReference type="eggNOG" id="COG1653">
    <property type="taxonomic scope" value="Bacteria"/>
</dbReference>
<dbReference type="Proteomes" id="UP000000322">
    <property type="component" value="Chromosome"/>
</dbReference>
<sequence length="450" mass="47778">MFLRPRKTSAALPAAPGAAARSRLTRTTAVALAATLVLTACGSSGGDDDAAADGDVTIRFAWWGSDTRHRVTQEALDLFEEKNPGITVQADFTAWNGYFDRLNTSVAGGDAPDVITLEERYIAEYAENGVITDLEELDISLDGIDTDYVDLGRIDGTLYALPSGVNVHALVVDPQVVADSGVAMPDDTTWTWDEFSTFATDVAAASDSGVYGVQNYGFLDPALQIWLRQNGESLFTADGQLGFSTENVAAWYQQILDLQQAGAIAPAATSEEIQAAGVEQSLVATNTGAMSAFWSNQLSALSNASGRELQLLRFPGETELDQPGMYLKAAMNYGVSSSSNPAKQAAAAKLVDFLVNDPEAGELILSDRGLPVNNDVLEAIQDDLEASDQAAATFLTEVRGDLVASPSVPPAGAGSMPDIMLRLASEVFFERITPQEAAERFEAELQTAVS</sequence>
<dbReference type="KEGG" id="ske:Sked_05230"/>
<accession>D1BAD2</accession>